<dbReference type="OMA" id="CNACMWR"/>
<dbReference type="GO" id="GO:0005125">
    <property type="term" value="F:cytokine activity"/>
    <property type="evidence" value="ECO:0007669"/>
    <property type="project" value="TreeGrafter"/>
</dbReference>
<dbReference type="GO" id="GO:0005615">
    <property type="term" value="C:extracellular space"/>
    <property type="evidence" value="ECO:0007669"/>
    <property type="project" value="TreeGrafter"/>
</dbReference>
<feature type="chain" id="PRO_5029611116" description="TGF-beta family profile domain-containing protein" evidence="7">
    <location>
        <begin position="23"/>
        <end position="402"/>
    </location>
</feature>
<dbReference type="PROSITE" id="PS51362">
    <property type="entry name" value="TGF_BETA_2"/>
    <property type="match status" value="1"/>
</dbReference>
<comment type="subcellular location">
    <subcellularLocation>
        <location evidence="1">Secreted</location>
    </subcellularLocation>
</comment>
<dbReference type="Proteomes" id="UP000594260">
    <property type="component" value="Unplaced"/>
</dbReference>
<dbReference type="InterPro" id="IPR001111">
    <property type="entry name" value="TGF-b_propeptide"/>
</dbReference>
<sequence>MRFSASSVLCTASLLALGVAQAMQNETSYDLCPTCDGNHQAAKERRLAEIKQSILEKLHLERVPNVTRSELENIPAMNELISSYQARNGSGSDQMYGDQSYGFTPNPDYDDSEDFYVKPTEAIIFTDPDLTEKYLEISGWVIPDNLFQFKISSTILTQRLDRAEFRFHLPCAVIHELGDFTAVIEKVIRDDYSGYRTKKGSAKHVRGHQCSRDHPGRWIQVDVRNDLDSWFKTLGEENLGLKLRIYDNRGRDVNIRLATHSKHRPLLKLTVSNRSKGRSRRSSLAVCDETNRQVRCCRYPFTVNFEDFGWNWIIEPRKYEANYCNGECPFVFTSHQHVVTQQAQNSATTMSAQQQHQVSKNPITPCCGPRKLNSISMLYFDDQRNILHGVLPAMVVSSCACL</sequence>
<evidence type="ECO:0000313" key="9">
    <source>
        <dbReference type="EnsemblMetazoa" id="XP_022653645"/>
    </source>
</evidence>
<dbReference type="KEGG" id="vde:111247231"/>
<dbReference type="InParanoid" id="A0A7M7JL47"/>
<dbReference type="SMART" id="SM00204">
    <property type="entry name" value="TGFB"/>
    <property type="match status" value="1"/>
</dbReference>
<evidence type="ECO:0000256" key="5">
    <source>
        <dbReference type="ARBA" id="ARBA00023157"/>
    </source>
</evidence>
<keyword evidence="3" id="KW-0964">Secreted</keyword>
<dbReference type="InterPro" id="IPR015615">
    <property type="entry name" value="TGF-beta-rel"/>
</dbReference>
<keyword evidence="10" id="KW-1185">Reference proteome</keyword>
<reference evidence="9" key="1">
    <citation type="submission" date="2021-01" db="UniProtKB">
        <authorList>
            <consortium name="EnsemblMetazoa"/>
        </authorList>
    </citation>
    <scope>IDENTIFICATION</scope>
</reference>
<dbReference type="AlphaFoldDB" id="A0A7M7JL47"/>
<evidence type="ECO:0000259" key="8">
    <source>
        <dbReference type="PROSITE" id="PS51362"/>
    </source>
</evidence>
<proteinExistence type="inferred from homology"/>
<dbReference type="SUPFAM" id="SSF57501">
    <property type="entry name" value="Cystine-knot cytokines"/>
    <property type="match status" value="1"/>
</dbReference>
<evidence type="ECO:0000256" key="4">
    <source>
        <dbReference type="ARBA" id="ARBA00023030"/>
    </source>
</evidence>
<evidence type="ECO:0000256" key="7">
    <source>
        <dbReference type="SAM" id="SignalP"/>
    </source>
</evidence>
<keyword evidence="5" id="KW-1015">Disulfide bond</keyword>
<feature type="signal peptide" evidence="7">
    <location>
        <begin position="1"/>
        <end position="22"/>
    </location>
</feature>
<evidence type="ECO:0000256" key="3">
    <source>
        <dbReference type="ARBA" id="ARBA00022525"/>
    </source>
</evidence>
<feature type="domain" description="TGF-beta family profile" evidence="8">
    <location>
        <begin position="278"/>
        <end position="402"/>
    </location>
</feature>
<evidence type="ECO:0000256" key="1">
    <source>
        <dbReference type="ARBA" id="ARBA00004613"/>
    </source>
</evidence>
<evidence type="ECO:0000256" key="2">
    <source>
        <dbReference type="ARBA" id="ARBA00006656"/>
    </source>
</evidence>
<keyword evidence="4 6" id="KW-0339">Growth factor</keyword>
<dbReference type="Gene3D" id="2.10.90.10">
    <property type="entry name" value="Cystine-knot cytokines"/>
    <property type="match status" value="1"/>
</dbReference>
<dbReference type="InterPro" id="IPR029034">
    <property type="entry name" value="Cystine-knot_cytokine"/>
</dbReference>
<dbReference type="GeneID" id="111247231"/>
<dbReference type="RefSeq" id="XP_022653645.1">
    <property type="nucleotide sequence ID" value="XM_022797910.1"/>
</dbReference>
<dbReference type="PANTHER" id="PTHR11848:SF262">
    <property type="entry name" value="LD29161P"/>
    <property type="match status" value="1"/>
</dbReference>
<dbReference type="OrthoDB" id="5948587at2759"/>
<dbReference type="Pfam" id="PF00019">
    <property type="entry name" value="TGF_beta"/>
    <property type="match status" value="1"/>
</dbReference>
<keyword evidence="7" id="KW-0732">Signal</keyword>
<dbReference type="GO" id="GO:0008083">
    <property type="term" value="F:growth factor activity"/>
    <property type="evidence" value="ECO:0007669"/>
    <property type="project" value="UniProtKB-KW"/>
</dbReference>
<dbReference type="InterPro" id="IPR017948">
    <property type="entry name" value="TGFb_CS"/>
</dbReference>
<dbReference type="Pfam" id="PF00688">
    <property type="entry name" value="TGFb_propeptide"/>
    <property type="match status" value="1"/>
</dbReference>
<dbReference type="EnsemblMetazoa" id="XM_022797910">
    <property type="protein sequence ID" value="XP_022653645"/>
    <property type="gene ID" value="LOC111247231"/>
</dbReference>
<dbReference type="Gene3D" id="2.60.120.970">
    <property type="match status" value="1"/>
</dbReference>
<accession>A0A7M7JL47</accession>
<dbReference type="CDD" id="cd13751">
    <property type="entry name" value="TGF_beta_GDF8_like"/>
    <property type="match status" value="1"/>
</dbReference>
<protein>
    <recommendedName>
        <fullName evidence="8">TGF-beta family profile domain-containing protein</fullName>
    </recommendedName>
</protein>
<evidence type="ECO:0000256" key="6">
    <source>
        <dbReference type="RuleBase" id="RU000354"/>
    </source>
</evidence>
<evidence type="ECO:0000313" key="10">
    <source>
        <dbReference type="Proteomes" id="UP000594260"/>
    </source>
</evidence>
<dbReference type="FunCoup" id="A0A7M7JL47">
    <property type="interactions" value="39"/>
</dbReference>
<comment type="similarity">
    <text evidence="2 6">Belongs to the TGF-beta family.</text>
</comment>
<dbReference type="PROSITE" id="PS00250">
    <property type="entry name" value="TGF_BETA_1"/>
    <property type="match status" value="1"/>
</dbReference>
<dbReference type="InterPro" id="IPR001839">
    <property type="entry name" value="TGF-b_C"/>
</dbReference>
<dbReference type="PANTHER" id="PTHR11848">
    <property type="entry name" value="TGF-BETA FAMILY"/>
    <property type="match status" value="1"/>
</dbReference>
<organism evidence="9 10">
    <name type="scientific">Varroa destructor</name>
    <name type="common">Honeybee mite</name>
    <dbReference type="NCBI Taxonomy" id="109461"/>
    <lineage>
        <taxon>Eukaryota</taxon>
        <taxon>Metazoa</taxon>
        <taxon>Ecdysozoa</taxon>
        <taxon>Arthropoda</taxon>
        <taxon>Chelicerata</taxon>
        <taxon>Arachnida</taxon>
        <taxon>Acari</taxon>
        <taxon>Parasitiformes</taxon>
        <taxon>Mesostigmata</taxon>
        <taxon>Gamasina</taxon>
        <taxon>Dermanyssoidea</taxon>
        <taxon>Varroidae</taxon>
        <taxon>Varroa</taxon>
    </lineage>
</organism>
<name>A0A7M7JL47_VARDE</name>